<reference evidence="2" key="1">
    <citation type="journal article" date="2023" name="Front. Plant Sci.">
        <title>Chromosomal-level genome assembly of Melastoma candidum provides insights into trichome evolution.</title>
        <authorList>
            <person name="Zhong Y."/>
            <person name="Wu W."/>
            <person name="Sun C."/>
            <person name="Zou P."/>
            <person name="Liu Y."/>
            <person name="Dai S."/>
            <person name="Zhou R."/>
        </authorList>
    </citation>
    <scope>NUCLEOTIDE SEQUENCE [LARGE SCALE GENOMIC DNA]</scope>
</reference>
<dbReference type="Proteomes" id="UP001057402">
    <property type="component" value="Chromosome 4"/>
</dbReference>
<name>A0ACB9RA41_9MYRT</name>
<proteinExistence type="predicted"/>
<sequence length="674" mass="73007">MVAPTPDSSLPPRPLPLPTTAAATTATATAPSSSAADDDALKSNTDCVYFLASPLTCKKGAECEYRHSEYACVNPRDCWYWLNGNCLNPKCAFRHPPLDGLLGTPAASPMGVVVPQAKQSSVPSTPHASNDSGKQAVPCIFFQKGYCMKGDRCSFLHGISPTVNKTPQSQGGPVTANSFPNKAVQQPHGAGPSAVNSFPSKTMGALQKCSQYPTKGTLNLSKPTATPVAPKTPVAKVETVFSGNAINLAKNVPAPRLTVDEFSTYRPPTVTHANGSLQGRTSRLQEANIAEDYDTYKEKEADEFLKESSPGFDVLVEDEIEESDYYHNEEQFSRSVGHGEYDMDPAEDHGAMSELDHHERNEREYGWAQHRDPSVCYDGQAYSKGRSPGRVGESDLRHRLSKQRRVSGLRLVISHTNSHEEDRGNRVAIHSCEGGSSSRLKGRIKFPERSDAADGGNIYQERELDARGRHLSGGMFQGGRFSEWQTTMVTDGYNGGGRSFNSGGGVRSELGDDNGIDFAGPKSLAELKGMEAPRKALQSSITTGGDASFEGPKPLSVLLKRKRGSDDGDQPRDSSLAKTDAPLDEHVQPEYGAANAEDLDNDDGVIMEDGYEEAEVDVDGQEGGEYYEEQDEEGDYPYNENENVEIVGEGEEYLDDDDEEGGGDFTKKVGVMFS</sequence>
<gene>
    <name evidence="1" type="ORF">MLD38_013415</name>
</gene>
<comment type="caution">
    <text evidence="1">The sequence shown here is derived from an EMBL/GenBank/DDBJ whole genome shotgun (WGS) entry which is preliminary data.</text>
</comment>
<accession>A0ACB9RA41</accession>
<dbReference type="EMBL" id="CM042883">
    <property type="protein sequence ID" value="KAI4375560.1"/>
    <property type="molecule type" value="Genomic_DNA"/>
</dbReference>
<keyword evidence="2" id="KW-1185">Reference proteome</keyword>
<evidence type="ECO:0000313" key="1">
    <source>
        <dbReference type="EMBL" id="KAI4375560.1"/>
    </source>
</evidence>
<organism evidence="1 2">
    <name type="scientific">Melastoma candidum</name>
    <dbReference type="NCBI Taxonomy" id="119954"/>
    <lineage>
        <taxon>Eukaryota</taxon>
        <taxon>Viridiplantae</taxon>
        <taxon>Streptophyta</taxon>
        <taxon>Embryophyta</taxon>
        <taxon>Tracheophyta</taxon>
        <taxon>Spermatophyta</taxon>
        <taxon>Magnoliopsida</taxon>
        <taxon>eudicotyledons</taxon>
        <taxon>Gunneridae</taxon>
        <taxon>Pentapetalae</taxon>
        <taxon>rosids</taxon>
        <taxon>malvids</taxon>
        <taxon>Myrtales</taxon>
        <taxon>Melastomataceae</taxon>
        <taxon>Melastomatoideae</taxon>
        <taxon>Melastomateae</taxon>
        <taxon>Melastoma</taxon>
    </lineage>
</organism>
<protein>
    <submittedName>
        <fullName evidence="1">Uncharacterized protein</fullName>
    </submittedName>
</protein>
<evidence type="ECO:0000313" key="2">
    <source>
        <dbReference type="Proteomes" id="UP001057402"/>
    </source>
</evidence>